<dbReference type="GO" id="GO:0046912">
    <property type="term" value="F:acyltransferase activity, acyl groups converted into alkyl on transfer"/>
    <property type="evidence" value="ECO:0007669"/>
    <property type="project" value="InterPro"/>
</dbReference>
<dbReference type="OMA" id="VLEWLFK"/>
<dbReference type="GO" id="GO:0006099">
    <property type="term" value="P:tricarboxylic acid cycle"/>
    <property type="evidence" value="ECO:0007669"/>
    <property type="project" value="TreeGrafter"/>
</dbReference>
<dbReference type="InterPro" id="IPR016143">
    <property type="entry name" value="Citrate_synth-like_sm_a-sub"/>
</dbReference>
<dbReference type="GO" id="GO:0005759">
    <property type="term" value="C:mitochondrial matrix"/>
    <property type="evidence" value="ECO:0007669"/>
    <property type="project" value="TreeGrafter"/>
</dbReference>
<dbReference type="SUPFAM" id="SSF48256">
    <property type="entry name" value="Citrate synthase"/>
    <property type="match status" value="1"/>
</dbReference>
<gene>
    <name evidence="2" type="ORF">TVY486_1013010</name>
</gene>
<dbReference type="Gene3D" id="1.10.580.10">
    <property type="entry name" value="Citrate Synthase, domain 1"/>
    <property type="match status" value="1"/>
</dbReference>
<dbReference type="Pfam" id="PF00285">
    <property type="entry name" value="Citrate_synt"/>
    <property type="match status" value="1"/>
</dbReference>
<dbReference type="Gene3D" id="1.10.230.10">
    <property type="entry name" value="Cytochrome P450-Terp, domain 2"/>
    <property type="match status" value="1"/>
</dbReference>
<proteinExistence type="inferred from homology"/>
<dbReference type="InterPro" id="IPR036969">
    <property type="entry name" value="Citrate_synthase_sf"/>
</dbReference>
<keyword evidence="2" id="KW-0012">Acyltransferase</keyword>
<dbReference type="VEuPathDB" id="TriTrypDB:TvY486_1013010"/>
<dbReference type="EMBL" id="HE573026">
    <property type="protein sequence ID" value="CCC52258.1"/>
    <property type="molecule type" value="Genomic_DNA"/>
</dbReference>
<name>G0U495_TRYVY</name>
<evidence type="ECO:0000313" key="2">
    <source>
        <dbReference type="EMBL" id="CCC52258.1"/>
    </source>
</evidence>
<keyword evidence="1 2" id="KW-0808">Transferase</keyword>
<evidence type="ECO:0000256" key="1">
    <source>
        <dbReference type="RuleBase" id="RU000441"/>
    </source>
</evidence>
<dbReference type="InterPro" id="IPR016142">
    <property type="entry name" value="Citrate_synth-like_lrg_a-sub"/>
</dbReference>
<sequence length="472" mass="52527">MLREFFFTRRLLCGCGVTASGSNIVDELKSCIVAKRDLDAPKIKQLRENHGNEKLSEATVNTAYSGMRGVISNVYEPSLLDNDKGICFRGNTIAECCECLPKSWLKGSSPLPEGLLWLLLTGSFPEKRQVKELSAELHRRANSEAAEAARRVIAALPEKTHPMTQLSTGVMALQSYSKFAAAYSSGKATKRNYWEYVLEDSLDLIARSPHVAAVIYNRLLTGNVSLVAPPNKELDWAANFTSMLGFTNEDFWDCMRLYLCLHADHEGGNVSAHTTTLVASALSDPYLALAAGLNGLAGPLHGLANQEVLIYLFELRQKCKDNQVAIRHSDELTAALEKFTWETLNSGRVVPGYGHAVLRTTDTRYLYFRELCKTHLPENELFILVETLYSIMPGILKKHGKVKSPFPNVDANSALILQHYGLTEKLYYTVLFGLSRQIGVLSAIVWDRLSGRPIERPKSVTSEFLFKKFSVS</sequence>
<comment type="similarity">
    <text evidence="1">Belongs to the citrate synthase family.</text>
</comment>
<dbReference type="PRINTS" id="PR00143">
    <property type="entry name" value="CITRTSNTHASE"/>
</dbReference>
<accession>G0U495</accession>
<dbReference type="InterPro" id="IPR002020">
    <property type="entry name" value="Citrate_synthase"/>
</dbReference>
<protein>
    <recommendedName>
        <fullName evidence="1">Citrate synthase</fullName>
    </recommendedName>
</protein>
<organism evidence="2">
    <name type="scientific">Trypanosoma vivax (strain Y486)</name>
    <dbReference type="NCBI Taxonomy" id="1055687"/>
    <lineage>
        <taxon>Eukaryota</taxon>
        <taxon>Discoba</taxon>
        <taxon>Euglenozoa</taxon>
        <taxon>Kinetoplastea</taxon>
        <taxon>Metakinetoplastina</taxon>
        <taxon>Trypanosomatida</taxon>
        <taxon>Trypanosomatidae</taxon>
        <taxon>Trypanosoma</taxon>
        <taxon>Duttonella</taxon>
    </lineage>
</organism>
<reference evidence="2" key="1">
    <citation type="journal article" date="2012" name="Proc. Natl. Acad. Sci. U.S.A.">
        <title>Antigenic diversity is generated by distinct evolutionary mechanisms in African trypanosome species.</title>
        <authorList>
            <person name="Jackson A.P."/>
            <person name="Berry A."/>
            <person name="Aslett M."/>
            <person name="Allison H.C."/>
            <person name="Burton P."/>
            <person name="Vavrova-Anderson J."/>
            <person name="Brown R."/>
            <person name="Browne H."/>
            <person name="Corton N."/>
            <person name="Hauser H."/>
            <person name="Gamble J."/>
            <person name="Gilderthorp R."/>
            <person name="Marcello L."/>
            <person name="McQuillan J."/>
            <person name="Otto T.D."/>
            <person name="Quail M.A."/>
            <person name="Sanders M.J."/>
            <person name="van Tonder A."/>
            <person name="Ginger M.L."/>
            <person name="Field M.C."/>
            <person name="Barry J.D."/>
            <person name="Hertz-Fowler C."/>
            <person name="Berriman M."/>
        </authorList>
    </citation>
    <scope>NUCLEOTIDE SEQUENCE</scope>
    <source>
        <strain evidence="2">Y486</strain>
    </source>
</reference>
<dbReference type="PANTHER" id="PTHR11739">
    <property type="entry name" value="CITRATE SYNTHASE"/>
    <property type="match status" value="1"/>
</dbReference>
<dbReference type="AlphaFoldDB" id="G0U495"/>
<dbReference type="PANTHER" id="PTHR11739:SF8">
    <property type="entry name" value="CITRATE SYNTHASE, MITOCHONDRIAL"/>
    <property type="match status" value="1"/>
</dbReference>
<dbReference type="NCBIfam" id="NF007128">
    <property type="entry name" value="PRK09569.1"/>
    <property type="match status" value="1"/>
</dbReference>
<dbReference type="GO" id="GO:0005975">
    <property type="term" value="P:carbohydrate metabolic process"/>
    <property type="evidence" value="ECO:0007669"/>
    <property type="project" value="TreeGrafter"/>
</dbReference>